<proteinExistence type="predicted"/>
<reference evidence="1" key="1">
    <citation type="submission" date="2020-03" db="EMBL/GenBank/DDBJ databases">
        <authorList>
            <person name="Weist P."/>
        </authorList>
    </citation>
    <scope>NUCLEOTIDE SEQUENCE</scope>
</reference>
<evidence type="ECO:0000313" key="1">
    <source>
        <dbReference type="EMBL" id="CAB1434168.1"/>
    </source>
</evidence>
<protein>
    <submittedName>
        <fullName evidence="1">Uncharacterized protein</fullName>
    </submittedName>
</protein>
<gene>
    <name evidence="1" type="ORF">PLEPLA_LOCUS22234</name>
</gene>
<name>A0A9N7UPV4_PLEPL</name>
<accession>A0A9N7UPV4</accession>
<feature type="non-terminal residue" evidence="1">
    <location>
        <position position="1"/>
    </location>
</feature>
<dbReference type="AlphaFoldDB" id="A0A9N7UPV4"/>
<dbReference type="Proteomes" id="UP001153269">
    <property type="component" value="Unassembled WGS sequence"/>
</dbReference>
<organism evidence="1 2">
    <name type="scientific">Pleuronectes platessa</name>
    <name type="common">European plaice</name>
    <dbReference type="NCBI Taxonomy" id="8262"/>
    <lineage>
        <taxon>Eukaryota</taxon>
        <taxon>Metazoa</taxon>
        <taxon>Chordata</taxon>
        <taxon>Craniata</taxon>
        <taxon>Vertebrata</taxon>
        <taxon>Euteleostomi</taxon>
        <taxon>Actinopterygii</taxon>
        <taxon>Neopterygii</taxon>
        <taxon>Teleostei</taxon>
        <taxon>Neoteleostei</taxon>
        <taxon>Acanthomorphata</taxon>
        <taxon>Carangaria</taxon>
        <taxon>Pleuronectiformes</taxon>
        <taxon>Pleuronectoidei</taxon>
        <taxon>Pleuronectidae</taxon>
        <taxon>Pleuronectes</taxon>
    </lineage>
</organism>
<dbReference type="EMBL" id="CADEAL010001636">
    <property type="protein sequence ID" value="CAB1434168.1"/>
    <property type="molecule type" value="Genomic_DNA"/>
</dbReference>
<keyword evidence="2" id="KW-1185">Reference proteome</keyword>
<evidence type="ECO:0000313" key="2">
    <source>
        <dbReference type="Proteomes" id="UP001153269"/>
    </source>
</evidence>
<sequence length="132" mass="14513">PLLLSLSSHYSYSVLLKLIVPPSVFFHSPVSAPLCQSATPPHQANSPHLLQPWLHLSLLLSLLQCQIVLVSCLTFQRSFPGLITCCRPACLVSALDITSAFCLRPRVLPFPSWLRSCSALWLHSPPLDLSTS</sequence>
<comment type="caution">
    <text evidence="1">The sequence shown here is derived from an EMBL/GenBank/DDBJ whole genome shotgun (WGS) entry which is preliminary data.</text>
</comment>